<sequence>MECGAGRAGLIMAAKFETISFDGFHRNPNHLQSHSALKPSCVVRTESNVWKERRKKPDPPCIVCEGRGRVKCHHCKGRGRTNSVHLAMLPKGEWPKWCNTCGGSGLGYCSRCMGTGEFRDFMGFHFMKRANNRMQASQQDLK</sequence>
<dbReference type="AlphaFoldDB" id="A0A9Q0H4Q2"/>
<dbReference type="PANTHER" id="PTHR15852">
    <property type="entry name" value="PLASTID TRANSCRIPTIONALLY ACTIVE PROTEIN"/>
    <property type="match status" value="1"/>
</dbReference>
<accession>A0A9Q0H4Q2</accession>
<reference evidence="1" key="1">
    <citation type="journal article" date="2023" name="Plant J.">
        <title>The genome of the king protea, Protea cynaroides.</title>
        <authorList>
            <person name="Chang J."/>
            <person name="Duong T.A."/>
            <person name="Schoeman C."/>
            <person name="Ma X."/>
            <person name="Roodt D."/>
            <person name="Barker N."/>
            <person name="Li Z."/>
            <person name="Van de Peer Y."/>
            <person name="Mizrachi E."/>
        </authorList>
    </citation>
    <scope>NUCLEOTIDE SEQUENCE</scope>
    <source>
        <tissue evidence="1">Young leaves</tissue>
    </source>
</reference>
<protein>
    <submittedName>
        <fullName evidence="1">Uncharacterized protein</fullName>
    </submittedName>
</protein>
<dbReference type="Proteomes" id="UP001141806">
    <property type="component" value="Unassembled WGS sequence"/>
</dbReference>
<evidence type="ECO:0000313" key="2">
    <source>
        <dbReference type="Proteomes" id="UP001141806"/>
    </source>
</evidence>
<dbReference type="EMBL" id="JAMYWD010000010">
    <property type="protein sequence ID" value="KAJ4958586.1"/>
    <property type="molecule type" value="Genomic_DNA"/>
</dbReference>
<dbReference type="SUPFAM" id="SSF57938">
    <property type="entry name" value="DnaJ/Hsp40 cysteine-rich domain"/>
    <property type="match status" value="1"/>
</dbReference>
<dbReference type="OrthoDB" id="3355217at2759"/>
<keyword evidence="2" id="KW-1185">Reference proteome</keyword>
<comment type="caution">
    <text evidence="1">The sequence shown here is derived from an EMBL/GenBank/DDBJ whole genome shotgun (WGS) entry which is preliminary data.</text>
</comment>
<dbReference type="PANTHER" id="PTHR15852:SF54">
    <property type="entry name" value="PROTEIN SSUH2 HOMOLOG"/>
    <property type="match status" value="1"/>
</dbReference>
<proteinExistence type="predicted"/>
<organism evidence="1 2">
    <name type="scientific">Protea cynaroides</name>
    <dbReference type="NCBI Taxonomy" id="273540"/>
    <lineage>
        <taxon>Eukaryota</taxon>
        <taxon>Viridiplantae</taxon>
        <taxon>Streptophyta</taxon>
        <taxon>Embryophyta</taxon>
        <taxon>Tracheophyta</taxon>
        <taxon>Spermatophyta</taxon>
        <taxon>Magnoliopsida</taxon>
        <taxon>Proteales</taxon>
        <taxon>Proteaceae</taxon>
        <taxon>Protea</taxon>
    </lineage>
</organism>
<dbReference type="InterPro" id="IPR036410">
    <property type="entry name" value="HSP_DnaJ_Cys-rich_dom_sf"/>
</dbReference>
<gene>
    <name evidence="1" type="ORF">NE237_025697</name>
</gene>
<evidence type="ECO:0000313" key="1">
    <source>
        <dbReference type="EMBL" id="KAJ4958586.1"/>
    </source>
</evidence>
<name>A0A9Q0H4Q2_9MAGN</name>